<gene>
    <name evidence="2" type="ORF">CCMP2556_LOCUS37387</name>
</gene>
<feature type="region of interest" description="Disordered" evidence="1">
    <location>
        <begin position="1"/>
        <end position="24"/>
    </location>
</feature>
<comment type="caution">
    <text evidence="2">The sequence shown here is derived from an EMBL/GenBank/DDBJ whole genome shotgun (WGS) entry which is preliminary data.</text>
</comment>
<reference evidence="2 3" key="1">
    <citation type="submission" date="2024-02" db="EMBL/GenBank/DDBJ databases">
        <authorList>
            <person name="Chen Y."/>
            <person name="Shah S."/>
            <person name="Dougan E. K."/>
            <person name="Thang M."/>
            <person name="Chan C."/>
        </authorList>
    </citation>
    <scope>NUCLEOTIDE SEQUENCE [LARGE SCALE GENOMIC DNA]</scope>
</reference>
<sequence length="110" mass="11270">MVSLQSQSALKGTKLGTIVNPSRPDAAQITGGVGGNSDAACCAKSCALFTCVHQFQPVEGAPAIIGDTADICCRRASEGMAGGEAGESGVASEEHFEEEEPQVSAEHFEE</sequence>
<feature type="compositionally biased region" description="Polar residues" evidence="1">
    <location>
        <begin position="1"/>
        <end position="10"/>
    </location>
</feature>
<dbReference type="EMBL" id="CAXAMN010023206">
    <property type="protein sequence ID" value="CAK9075871.1"/>
    <property type="molecule type" value="Genomic_DNA"/>
</dbReference>
<feature type="region of interest" description="Disordered" evidence="1">
    <location>
        <begin position="81"/>
        <end position="110"/>
    </location>
</feature>
<evidence type="ECO:0000256" key="1">
    <source>
        <dbReference type="SAM" id="MobiDB-lite"/>
    </source>
</evidence>
<evidence type="ECO:0000313" key="3">
    <source>
        <dbReference type="Proteomes" id="UP001642484"/>
    </source>
</evidence>
<organism evidence="2 3">
    <name type="scientific">Durusdinium trenchii</name>
    <dbReference type="NCBI Taxonomy" id="1381693"/>
    <lineage>
        <taxon>Eukaryota</taxon>
        <taxon>Sar</taxon>
        <taxon>Alveolata</taxon>
        <taxon>Dinophyceae</taxon>
        <taxon>Suessiales</taxon>
        <taxon>Symbiodiniaceae</taxon>
        <taxon>Durusdinium</taxon>
    </lineage>
</organism>
<proteinExistence type="predicted"/>
<dbReference type="Proteomes" id="UP001642484">
    <property type="component" value="Unassembled WGS sequence"/>
</dbReference>
<evidence type="ECO:0000313" key="2">
    <source>
        <dbReference type="EMBL" id="CAK9075871.1"/>
    </source>
</evidence>
<protein>
    <submittedName>
        <fullName evidence="2">Uncharacterized protein</fullName>
    </submittedName>
</protein>
<keyword evidence="3" id="KW-1185">Reference proteome</keyword>
<accession>A0ABP0PJF3</accession>
<name>A0ABP0PJF3_9DINO</name>